<dbReference type="InterPro" id="IPR050827">
    <property type="entry name" value="CRP1_MDG1_kinase"/>
</dbReference>
<evidence type="ECO:0000256" key="1">
    <source>
        <dbReference type="ARBA" id="ARBA00010926"/>
    </source>
</evidence>
<protein>
    <recommendedName>
        <fullName evidence="3">AMP-activated protein kinase glycogen-binding domain-containing protein</fullName>
    </recommendedName>
</protein>
<dbReference type="EMBL" id="LNZH02000115">
    <property type="protein sequence ID" value="OCB90855.1"/>
    <property type="molecule type" value="Genomic_DNA"/>
</dbReference>
<dbReference type="InterPro" id="IPR013783">
    <property type="entry name" value="Ig-like_fold"/>
</dbReference>
<dbReference type="Pfam" id="PF16561">
    <property type="entry name" value="AMPK1_CBM"/>
    <property type="match status" value="1"/>
</dbReference>
<dbReference type="PANTHER" id="PTHR10343:SF84">
    <property type="entry name" value="5'-AMP-ACTIVATED PROTEIN KINASE SUBUNIT BETA-1"/>
    <property type="match status" value="1"/>
</dbReference>
<dbReference type="GO" id="GO:0007165">
    <property type="term" value="P:signal transduction"/>
    <property type="evidence" value="ECO:0007669"/>
    <property type="project" value="TreeGrafter"/>
</dbReference>
<dbReference type="Proteomes" id="UP000757232">
    <property type="component" value="Unassembled WGS sequence"/>
</dbReference>
<proteinExistence type="inferred from homology"/>
<gene>
    <name evidence="4" type="ORF">A7U60_g1879</name>
</gene>
<comment type="similarity">
    <text evidence="1">Belongs to the 5'-AMP-activated protein kinase beta subunit family.</text>
</comment>
<accession>A0A9Q5N8N5</accession>
<feature type="domain" description="AMP-activated protein kinase glycogen-binding" evidence="3">
    <location>
        <begin position="8"/>
        <end position="86"/>
    </location>
</feature>
<dbReference type="GO" id="GO:0031588">
    <property type="term" value="C:nucleotide-activated protein kinase complex"/>
    <property type="evidence" value="ECO:0007669"/>
    <property type="project" value="TreeGrafter"/>
</dbReference>
<evidence type="ECO:0000259" key="3">
    <source>
        <dbReference type="Pfam" id="PF16561"/>
    </source>
</evidence>
<reference evidence="4" key="1">
    <citation type="submission" date="2016-06" db="EMBL/GenBank/DDBJ databases">
        <title>Draft Genome sequence of the fungus Inonotus baumii.</title>
        <authorList>
            <person name="Zhu H."/>
            <person name="Lin W."/>
        </authorList>
    </citation>
    <scope>NUCLEOTIDE SEQUENCE</scope>
    <source>
        <strain evidence="4">821</strain>
    </source>
</reference>
<name>A0A9Q5N8N5_SANBA</name>
<comment type="caution">
    <text evidence="4">The sequence shown here is derived from an EMBL/GenBank/DDBJ whole genome shotgun (WGS) entry which is preliminary data.</text>
</comment>
<evidence type="ECO:0000313" key="5">
    <source>
        <dbReference type="Proteomes" id="UP000757232"/>
    </source>
</evidence>
<dbReference type="CDD" id="cd02859">
    <property type="entry name" value="E_set_AMPKbeta_like_N"/>
    <property type="match status" value="1"/>
</dbReference>
<evidence type="ECO:0000313" key="4">
    <source>
        <dbReference type="EMBL" id="OCB90855.1"/>
    </source>
</evidence>
<feature type="compositionally biased region" description="Basic and acidic residues" evidence="2">
    <location>
        <begin position="112"/>
        <end position="129"/>
    </location>
</feature>
<sequence length="299" mass="31324">MADTYILTFDWPHTDAHSVIVTGTFDNWSSSVHLQRSESGFTGSVAVPWDTKILYKFIVNGNWVTHANQPTETDAAGFVNNVVHTPTKPAPQPVPADSAKKEAAEPVATASERPKTEVVEEDQPKKIENVDVAPSVPVPIQPVPDGTTDTTPELKPVAAETAVSTHEAAPAPEPTPAVASSTIAPEPSTPPQKKSDLPESSPAPAPATPIKTNGTSAPEHVRTSTGTSTPPSSLAPSTPKTSTTFPAIEGDGSPGSRMSSLGRKTRTSLFGKLKGVFRSPSKDKGKKADSRSASPSSRK</sequence>
<dbReference type="OrthoDB" id="5873279at2759"/>
<dbReference type="SUPFAM" id="SSF81296">
    <property type="entry name" value="E set domains"/>
    <property type="match status" value="1"/>
</dbReference>
<evidence type="ECO:0000256" key="2">
    <source>
        <dbReference type="SAM" id="MobiDB-lite"/>
    </source>
</evidence>
<dbReference type="PANTHER" id="PTHR10343">
    <property type="entry name" value="5'-AMP-ACTIVATED PROTEIN KINASE , BETA SUBUNIT"/>
    <property type="match status" value="1"/>
</dbReference>
<feature type="compositionally biased region" description="Low complexity" evidence="2">
    <location>
        <begin position="223"/>
        <end position="244"/>
    </location>
</feature>
<organism evidence="4 5">
    <name type="scientific">Sanghuangporus baumii</name>
    <name type="common">Phellinus baumii</name>
    <dbReference type="NCBI Taxonomy" id="108892"/>
    <lineage>
        <taxon>Eukaryota</taxon>
        <taxon>Fungi</taxon>
        <taxon>Dikarya</taxon>
        <taxon>Basidiomycota</taxon>
        <taxon>Agaricomycotina</taxon>
        <taxon>Agaricomycetes</taxon>
        <taxon>Hymenochaetales</taxon>
        <taxon>Hymenochaetaceae</taxon>
        <taxon>Sanghuangporus</taxon>
    </lineage>
</organism>
<dbReference type="GO" id="GO:0005737">
    <property type="term" value="C:cytoplasm"/>
    <property type="evidence" value="ECO:0007669"/>
    <property type="project" value="TreeGrafter"/>
</dbReference>
<dbReference type="AlphaFoldDB" id="A0A9Q5N8N5"/>
<dbReference type="Gene3D" id="2.60.40.10">
    <property type="entry name" value="Immunoglobulins"/>
    <property type="match status" value="1"/>
</dbReference>
<dbReference type="GO" id="GO:0019901">
    <property type="term" value="F:protein kinase binding"/>
    <property type="evidence" value="ECO:0007669"/>
    <property type="project" value="TreeGrafter"/>
</dbReference>
<dbReference type="InterPro" id="IPR032640">
    <property type="entry name" value="AMPK1_CBM"/>
</dbReference>
<keyword evidence="5" id="KW-1185">Reference proteome</keyword>
<feature type="compositionally biased region" description="Basic and acidic residues" evidence="2">
    <location>
        <begin position="280"/>
        <end position="290"/>
    </location>
</feature>
<dbReference type="GO" id="GO:0005634">
    <property type="term" value="C:nucleus"/>
    <property type="evidence" value="ECO:0007669"/>
    <property type="project" value="TreeGrafter"/>
</dbReference>
<feature type="region of interest" description="Disordered" evidence="2">
    <location>
        <begin position="84"/>
        <end position="299"/>
    </location>
</feature>
<dbReference type="InterPro" id="IPR014756">
    <property type="entry name" value="Ig_E-set"/>
</dbReference>